<keyword evidence="5 6" id="KW-0560">Oxidoreductase</keyword>
<dbReference type="SUPFAM" id="SSF56645">
    <property type="entry name" value="Acyl-CoA dehydrogenase NM domain-like"/>
    <property type="match status" value="1"/>
</dbReference>
<proteinExistence type="inferred from homology"/>
<dbReference type="InterPro" id="IPR009100">
    <property type="entry name" value="AcylCoA_DH/oxidase_NM_dom_sf"/>
</dbReference>
<comment type="similarity">
    <text evidence="2 6">Belongs to the acyl-CoA dehydrogenase family.</text>
</comment>
<evidence type="ECO:0000259" key="9">
    <source>
        <dbReference type="Pfam" id="PF02771"/>
    </source>
</evidence>
<dbReference type="InterPro" id="IPR009075">
    <property type="entry name" value="AcylCo_DH/oxidase_C"/>
</dbReference>
<dbReference type="InterPro" id="IPR046373">
    <property type="entry name" value="Acyl-CoA_Oxase/DH_mid-dom_sf"/>
</dbReference>
<keyword evidence="3 6" id="KW-0285">Flavoprotein</keyword>
<dbReference type="Pfam" id="PF02771">
    <property type="entry name" value="Acyl-CoA_dh_N"/>
    <property type="match status" value="1"/>
</dbReference>
<organism evidence="10 11">
    <name type="scientific">Aquibium pacificus</name>
    <dbReference type="NCBI Taxonomy" id="3153579"/>
    <lineage>
        <taxon>Bacteria</taxon>
        <taxon>Pseudomonadati</taxon>
        <taxon>Pseudomonadota</taxon>
        <taxon>Alphaproteobacteria</taxon>
        <taxon>Hyphomicrobiales</taxon>
        <taxon>Phyllobacteriaceae</taxon>
        <taxon>Aquibium</taxon>
    </lineage>
</organism>
<dbReference type="PANTHER" id="PTHR43884">
    <property type="entry name" value="ACYL-COA DEHYDROGENASE"/>
    <property type="match status" value="1"/>
</dbReference>
<evidence type="ECO:0000256" key="4">
    <source>
        <dbReference type="ARBA" id="ARBA00022827"/>
    </source>
</evidence>
<dbReference type="Gene3D" id="1.20.140.10">
    <property type="entry name" value="Butyryl-CoA Dehydrogenase, subunit A, domain 3"/>
    <property type="match status" value="1"/>
</dbReference>
<dbReference type="CDD" id="cd00567">
    <property type="entry name" value="ACAD"/>
    <property type="match status" value="1"/>
</dbReference>
<dbReference type="Proteomes" id="UP001556692">
    <property type="component" value="Unassembled WGS sequence"/>
</dbReference>
<dbReference type="SUPFAM" id="SSF47203">
    <property type="entry name" value="Acyl-CoA dehydrogenase C-terminal domain-like"/>
    <property type="match status" value="1"/>
</dbReference>
<accession>A0ABV3SD82</accession>
<reference evidence="10 11" key="1">
    <citation type="submission" date="2024-05" db="EMBL/GenBank/DDBJ databases">
        <authorList>
            <person name="Jiang F."/>
        </authorList>
    </citation>
    <scope>NUCLEOTIDE SEQUENCE [LARGE SCALE GENOMIC DNA]</scope>
    <source>
        <strain evidence="10 11">LZ166</strain>
    </source>
</reference>
<dbReference type="PANTHER" id="PTHR43884:SF20">
    <property type="entry name" value="ACYL-COA DEHYDROGENASE FADE28"/>
    <property type="match status" value="1"/>
</dbReference>
<evidence type="ECO:0000256" key="3">
    <source>
        <dbReference type="ARBA" id="ARBA00022630"/>
    </source>
</evidence>
<dbReference type="InterPro" id="IPR006091">
    <property type="entry name" value="Acyl-CoA_Oxase/DH_mid-dom"/>
</dbReference>
<dbReference type="InterPro" id="IPR037069">
    <property type="entry name" value="AcylCoA_DH/ox_N_sf"/>
</dbReference>
<dbReference type="Gene3D" id="1.10.540.10">
    <property type="entry name" value="Acyl-CoA dehydrogenase/oxidase, N-terminal domain"/>
    <property type="match status" value="1"/>
</dbReference>
<evidence type="ECO:0000256" key="2">
    <source>
        <dbReference type="ARBA" id="ARBA00009347"/>
    </source>
</evidence>
<comment type="caution">
    <text evidence="10">The sequence shown here is derived from an EMBL/GenBank/DDBJ whole genome shotgun (WGS) entry which is preliminary data.</text>
</comment>
<feature type="domain" description="Acyl-CoA dehydrogenase/oxidase N-terminal" evidence="9">
    <location>
        <begin position="7"/>
        <end position="118"/>
    </location>
</feature>
<sequence length="379" mass="41481">MDYRLDEEQVLLKESLEGWLSRNYGFERWRRLAASDHGFDGANWHTFAEMGWLGIGIPEEFGGLGFGAVERMLIGKAFGRHLVNEPYLASSVLAGSLMLHAGSEAQKAEWLPRMAAGEARLALAFAETASRFDLNHVATFARRRASRWILSGEKILVLDAHAAERILVLARTSGETADRHGLGLFLVDPAAEGLSLRSYTTVDDRRASDIVLEGVVAEALIGDDGGAFHPLERCLDEAILYLCAEALGAMEALFEMTRHYAKARKQFGQAIGDFQVIQHRLVDMRVQIECARALLLHAVAGVPGDDPVARARAASAAKVQMGKSARVVGRSAIQIHGGMGMTDELPVGHYFKRLVMAETFLGDIAYHQKRFAGLPSELA</sequence>
<dbReference type="RefSeq" id="WP_367952566.1">
    <property type="nucleotide sequence ID" value="NZ_JBDPGJ010000001.1"/>
</dbReference>
<name>A0ABV3SD82_9HYPH</name>
<dbReference type="InterPro" id="IPR036250">
    <property type="entry name" value="AcylCo_DH-like_C"/>
</dbReference>
<gene>
    <name evidence="10" type="ORF">ABGN05_03340</name>
</gene>
<dbReference type="Pfam" id="PF00441">
    <property type="entry name" value="Acyl-CoA_dh_1"/>
    <property type="match status" value="1"/>
</dbReference>
<keyword evidence="4 6" id="KW-0274">FAD</keyword>
<protein>
    <submittedName>
        <fullName evidence="10">Acyl-CoA dehydrogenase family protein</fullName>
    </submittedName>
</protein>
<feature type="domain" description="Acyl-CoA oxidase/dehydrogenase middle" evidence="8">
    <location>
        <begin position="122"/>
        <end position="213"/>
    </location>
</feature>
<dbReference type="EMBL" id="JBDPGJ010000001">
    <property type="protein sequence ID" value="MEX0404692.1"/>
    <property type="molecule type" value="Genomic_DNA"/>
</dbReference>
<dbReference type="Gene3D" id="2.40.110.10">
    <property type="entry name" value="Butyryl-CoA Dehydrogenase, subunit A, domain 2"/>
    <property type="match status" value="1"/>
</dbReference>
<keyword evidence="11" id="KW-1185">Reference proteome</keyword>
<evidence type="ECO:0000313" key="10">
    <source>
        <dbReference type="EMBL" id="MEX0404692.1"/>
    </source>
</evidence>
<evidence type="ECO:0000259" key="8">
    <source>
        <dbReference type="Pfam" id="PF02770"/>
    </source>
</evidence>
<evidence type="ECO:0000259" key="7">
    <source>
        <dbReference type="Pfam" id="PF00441"/>
    </source>
</evidence>
<dbReference type="InterPro" id="IPR013786">
    <property type="entry name" value="AcylCoA_DH/ox_N"/>
</dbReference>
<feature type="domain" description="Acyl-CoA dehydrogenase/oxidase C-terminal" evidence="7">
    <location>
        <begin position="238"/>
        <end position="364"/>
    </location>
</feature>
<comment type="cofactor">
    <cofactor evidence="1 6">
        <name>FAD</name>
        <dbReference type="ChEBI" id="CHEBI:57692"/>
    </cofactor>
</comment>
<evidence type="ECO:0000313" key="11">
    <source>
        <dbReference type="Proteomes" id="UP001556692"/>
    </source>
</evidence>
<evidence type="ECO:0000256" key="1">
    <source>
        <dbReference type="ARBA" id="ARBA00001974"/>
    </source>
</evidence>
<evidence type="ECO:0000256" key="5">
    <source>
        <dbReference type="ARBA" id="ARBA00023002"/>
    </source>
</evidence>
<evidence type="ECO:0000256" key="6">
    <source>
        <dbReference type="RuleBase" id="RU362125"/>
    </source>
</evidence>
<dbReference type="Pfam" id="PF02770">
    <property type="entry name" value="Acyl-CoA_dh_M"/>
    <property type="match status" value="1"/>
</dbReference>